<protein>
    <submittedName>
        <fullName evidence="2">Uncharacterized protein</fullName>
    </submittedName>
</protein>
<sequence>MAKRKRTKLAQPSAENTSKKDDSTSSAEANASDIEIQHDSEVNAVTQPENPDKNVDPATVTTIKAISTATTAE</sequence>
<evidence type="ECO:0000313" key="3">
    <source>
        <dbReference type="Proteomes" id="UP000266723"/>
    </source>
</evidence>
<organism evidence="2 3">
    <name type="scientific">Brassica cretica</name>
    <name type="common">Mustard</name>
    <dbReference type="NCBI Taxonomy" id="69181"/>
    <lineage>
        <taxon>Eukaryota</taxon>
        <taxon>Viridiplantae</taxon>
        <taxon>Streptophyta</taxon>
        <taxon>Embryophyta</taxon>
        <taxon>Tracheophyta</taxon>
        <taxon>Spermatophyta</taxon>
        <taxon>Magnoliopsida</taxon>
        <taxon>eudicotyledons</taxon>
        <taxon>Gunneridae</taxon>
        <taxon>Pentapetalae</taxon>
        <taxon>rosids</taxon>
        <taxon>malvids</taxon>
        <taxon>Brassicales</taxon>
        <taxon>Brassicaceae</taxon>
        <taxon>Brassiceae</taxon>
        <taxon>Brassica</taxon>
    </lineage>
</organism>
<accession>A0ABQ7E6H3</accession>
<gene>
    <name evidence="2" type="ORF">DY000_02022249</name>
</gene>
<dbReference type="Proteomes" id="UP000266723">
    <property type="component" value="Unassembled WGS sequence"/>
</dbReference>
<name>A0ABQ7E6H3_BRACR</name>
<comment type="caution">
    <text evidence="2">The sequence shown here is derived from an EMBL/GenBank/DDBJ whole genome shotgun (WGS) entry which is preliminary data.</text>
</comment>
<proteinExistence type="predicted"/>
<reference evidence="2 3" key="1">
    <citation type="journal article" date="2020" name="BMC Genomics">
        <title>Intraspecific diversification of the crop wild relative Brassica cretica Lam. using demographic model selection.</title>
        <authorList>
            <person name="Kioukis A."/>
            <person name="Michalopoulou V.A."/>
            <person name="Briers L."/>
            <person name="Pirintsos S."/>
            <person name="Studholme D.J."/>
            <person name="Pavlidis P."/>
            <person name="Sarris P.F."/>
        </authorList>
    </citation>
    <scope>NUCLEOTIDE SEQUENCE [LARGE SCALE GENOMIC DNA]</scope>
    <source>
        <strain evidence="3">cv. PFS-1207/04</strain>
    </source>
</reference>
<evidence type="ECO:0000313" key="2">
    <source>
        <dbReference type="EMBL" id="KAF3592116.1"/>
    </source>
</evidence>
<dbReference type="EMBL" id="QGKV02000299">
    <property type="protein sequence ID" value="KAF3592116.1"/>
    <property type="molecule type" value="Genomic_DNA"/>
</dbReference>
<feature type="region of interest" description="Disordered" evidence="1">
    <location>
        <begin position="1"/>
        <end position="58"/>
    </location>
</feature>
<evidence type="ECO:0000256" key="1">
    <source>
        <dbReference type="SAM" id="MobiDB-lite"/>
    </source>
</evidence>
<keyword evidence="3" id="KW-1185">Reference proteome</keyword>